<gene>
    <name evidence="1" type="ORF">DHETER_LOCUS15202</name>
</gene>
<dbReference type="EMBL" id="CAJVPU010050841">
    <property type="protein sequence ID" value="CAG8760184.1"/>
    <property type="molecule type" value="Genomic_DNA"/>
</dbReference>
<protein>
    <submittedName>
        <fullName evidence="1">9845_t:CDS:1</fullName>
    </submittedName>
</protein>
<comment type="caution">
    <text evidence="1">The sequence shown here is derived from an EMBL/GenBank/DDBJ whole genome shotgun (WGS) entry which is preliminary data.</text>
</comment>
<evidence type="ECO:0000313" key="2">
    <source>
        <dbReference type="Proteomes" id="UP000789702"/>
    </source>
</evidence>
<feature type="non-terminal residue" evidence="1">
    <location>
        <position position="58"/>
    </location>
</feature>
<organism evidence="1 2">
    <name type="scientific">Dentiscutata heterogama</name>
    <dbReference type="NCBI Taxonomy" id="1316150"/>
    <lineage>
        <taxon>Eukaryota</taxon>
        <taxon>Fungi</taxon>
        <taxon>Fungi incertae sedis</taxon>
        <taxon>Mucoromycota</taxon>
        <taxon>Glomeromycotina</taxon>
        <taxon>Glomeromycetes</taxon>
        <taxon>Diversisporales</taxon>
        <taxon>Gigasporaceae</taxon>
        <taxon>Dentiscutata</taxon>
    </lineage>
</organism>
<proteinExistence type="predicted"/>
<sequence length="58" mass="6702">TIEELQEPKDKKLKYINIISIVVSFILYFLINVAFTTSLGHDFFIDESSFDQAIAFNN</sequence>
<feature type="non-terminal residue" evidence="1">
    <location>
        <position position="1"/>
    </location>
</feature>
<reference evidence="1" key="1">
    <citation type="submission" date="2021-06" db="EMBL/GenBank/DDBJ databases">
        <authorList>
            <person name="Kallberg Y."/>
            <person name="Tangrot J."/>
            <person name="Rosling A."/>
        </authorList>
    </citation>
    <scope>NUCLEOTIDE SEQUENCE</scope>
    <source>
        <strain evidence="1">IL203A</strain>
    </source>
</reference>
<dbReference type="Proteomes" id="UP000789702">
    <property type="component" value="Unassembled WGS sequence"/>
</dbReference>
<evidence type="ECO:0000313" key="1">
    <source>
        <dbReference type="EMBL" id="CAG8760184.1"/>
    </source>
</evidence>
<keyword evidence="2" id="KW-1185">Reference proteome</keyword>
<name>A0ACA9QRT5_9GLOM</name>
<accession>A0ACA9QRT5</accession>